<dbReference type="SUPFAM" id="SSF50891">
    <property type="entry name" value="Cyclophilin-like"/>
    <property type="match status" value="1"/>
</dbReference>
<reference evidence="5 6" key="1">
    <citation type="submission" date="2024-09" db="EMBL/GenBank/DDBJ databases">
        <authorList>
            <person name="Sun Q."/>
            <person name="Mori K."/>
        </authorList>
    </citation>
    <scope>NUCLEOTIDE SEQUENCE [LARGE SCALE GENOMIC DNA]</scope>
    <source>
        <strain evidence="5 6">KCTC 23315</strain>
    </source>
</reference>
<gene>
    <name evidence="5" type="ORF">ACFFJP_01325</name>
</gene>
<evidence type="ECO:0000256" key="2">
    <source>
        <dbReference type="ARBA" id="ARBA00023235"/>
    </source>
</evidence>
<dbReference type="InterPro" id="IPR029000">
    <property type="entry name" value="Cyclophilin-like_dom_sf"/>
</dbReference>
<sequence>MKLLKSAVLLLGLAGIGGLQAAPTAVIETTIGTMKFDLHQQATPVTTARFIELAKSGWYNGKSFYRVVKGHVAQAGINDDNHPDHQKYRVPAEFSDKLPHIRGSLGMARDEDPNSGSTEFFICLERRAHLDGKYTNFGQLTDGDKVLDAFAALPVEEKWIDNPGAKPIAFHSPKQPVLIKQIRIEP</sequence>
<dbReference type="PRINTS" id="PR00153">
    <property type="entry name" value="CSAPPISMRASE"/>
</dbReference>
<dbReference type="GO" id="GO:0003755">
    <property type="term" value="F:peptidyl-prolyl cis-trans isomerase activity"/>
    <property type="evidence" value="ECO:0007669"/>
    <property type="project" value="UniProtKB-EC"/>
</dbReference>
<evidence type="ECO:0000313" key="5">
    <source>
        <dbReference type="EMBL" id="MFC0046927.1"/>
    </source>
</evidence>
<protein>
    <recommendedName>
        <fullName evidence="3">Peptidyl-prolyl cis-trans isomerase</fullName>
        <shortName evidence="3">PPIase</shortName>
        <ecNumber evidence="3">5.2.1.8</ecNumber>
    </recommendedName>
</protein>
<proteinExistence type="inferred from homology"/>
<feature type="chain" id="PRO_5044969324" description="Peptidyl-prolyl cis-trans isomerase" evidence="3">
    <location>
        <begin position="22"/>
        <end position="186"/>
    </location>
</feature>
<keyword evidence="3" id="KW-0732">Signal</keyword>
<dbReference type="CDD" id="cd00317">
    <property type="entry name" value="cyclophilin"/>
    <property type="match status" value="1"/>
</dbReference>
<evidence type="ECO:0000256" key="3">
    <source>
        <dbReference type="RuleBase" id="RU363019"/>
    </source>
</evidence>
<comment type="catalytic activity">
    <reaction evidence="3">
        <text>[protein]-peptidylproline (omega=180) = [protein]-peptidylproline (omega=0)</text>
        <dbReference type="Rhea" id="RHEA:16237"/>
        <dbReference type="Rhea" id="RHEA-COMP:10747"/>
        <dbReference type="Rhea" id="RHEA-COMP:10748"/>
        <dbReference type="ChEBI" id="CHEBI:83833"/>
        <dbReference type="ChEBI" id="CHEBI:83834"/>
        <dbReference type="EC" id="5.2.1.8"/>
    </reaction>
</comment>
<name>A0ABV6BA27_9GAMM</name>
<keyword evidence="1 3" id="KW-0697">Rotamase</keyword>
<evidence type="ECO:0000259" key="4">
    <source>
        <dbReference type="PROSITE" id="PS50072"/>
    </source>
</evidence>
<dbReference type="Pfam" id="PF00160">
    <property type="entry name" value="Pro_isomerase"/>
    <property type="match status" value="1"/>
</dbReference>
<dbReference type="InterPro" id="IPR044666">
    <property type="entry name" value="Cyclophilin_A-like"/>
</dbReference>
<dbReference type="Gene3D" id="2.40.100.10">
    <property type="entry name" value="Cyclophilin-like"/>
    <property type="match status" value="1"/>
</dbReference>
<feature type="domain" description="PPIase cyclophilin-type" evidence="4">
    <location>
        <begin position="28"/>
        <end position="184"/>
    </location>
</feature>
<dbReference type="PANTHER" id="PTHR45625:SF4">
    <property type="entry name" value="PEPTIDYLPROLYL ISOMERASE DOMAIN AND WD REPEAT-CONTAINING PROTEIN 1"/>
    <property type="match status" value="1"/>
</dbReference>
<feature type="signal peptide" evidence="3">
    <location>
        <begin position="1"/>
        <end position="21"/>
    </location>
</feature>
<organism evidence="5 6">
    <name type="scientific">Rheinheimera tilapiae</name>
    <dbReference type="NCBI Taxonomy" id="875043"/>
    <lineage>
        <taxon>Bacteria</taxon>
        <taxon>Pseudomonadati</taxon>
        <taxon>Pseudomonadota</taxon>
        <taxon>Gammaproteobacteria</taxon>
        <taxon>Chromatiales</taxon>
        <taxon>Chromatiaceae</taxon>
        <taxon>Rheinheimera</taxon>
    </lineage>
</organism>
<keyword evidence="6" id="KW-1185">Reference proteome</keyword>
<dbReference type="Proteomes" id="UP001589813">
    <property type="component" value="Unassembled WGS sequence"/>
</dbReference>
<accession>A0ABV6BA27</accession>
<dbReference type="InterPro" id="IPR002130">
    <property type="entry name" value="Cyclophilin-type_PPIase_dom"/>
</dbReference>
<keyword evidence="2 3" id="KW-0413">Isomerase</keyword>
<dbReference type="EC" id="5.2.1.8" evidence="3"/>
<comment type="caution">
    <text evidence="5">The sequence shown here is derived from an EMBL/GenBank/DDBJ whole genome shotgun (WGS) entry which is preliminary data.</text>
</comment>
<dbReference type="EMBL" id="JBHLXP010000001">
    <property type="protein sequence ID" value="MFC0046927.1"/>
    <property type="molecule type" value="Genomic_DNA"/>
</dbReference>
<dbReference type="RefSeq" id="WP_377239642.1">
    <property type="nucleotide sequence ID" value="NZ_JBHLXP010000001.1"/>
</dbReference>
<comment type="similarity">
    <text evidence="3">Belongs to the cyclophilin-type PPIase family.</text>
</comment>
<evidence type="ECO:0000256" key="1">
    <source>
        <dbReference type="ARBA" id="ARBA00023110"/>
    </source>
</evidence>
<comment type="function">
    <text evidence="3">PPIases accelerate the folding of proteins. It catalyzes the cis-trans isomerization of proline imidic peptide bonds in oligopeptides.</text>
</comment>
<dbReference type="PANTHER" id="PTHR45625">
    <property type="entry name" value="PEPTIDYL-PROLYL CIS-TRANS ISOMERASE-RELATED"/>
    <property type="match status" value="1"/>
</dbReference>
<dbReference type="PROSITE" id="PS50072">
    <property type="entry name" value="CSA_PPIASE_2"/>
    <property type="match status" value="1"/>
</dbReference>
<evidence type="ECO:0000313" key="6">
    <source>
        <dbReference type="Proteomes" id="UP001589813"/>
    </source>
</evidence>